<evidence type="ECO:0000256" key="2">
    <source>
        <dbReference type="ARBA" id="ARBA00005998"/>
    </source>
</evidence>
<keyword evidence="6" id="KW-0726">Sexual differentiation</keyword>
<dbReference type="Gene3D" id="1.10.30.10">
    <property type="entry name" value="High mobility group box domain"/>
    <property type="match status" value="1"/>
</dbReference>
<comment type="subcellular location">
    <subcellularLocation>
        <location evidence="1">Nucleus speckle</location>
    </subcellularLocation>
</comment>
<evidence type="ECO:0000313" key="16">
    <source>
        <dbReference type="Proteomes" id="UP000298663"/>
    </source>
</evidence>
<keyword evidence="8" id="KW-0010">Activator</keyword>
<evidence type="ECO:0000256" key="5">
    <source>
        <dbReference type="ARBA" id="ARBA00022860"/>
    </source>
</evidence>
<dbReference type="PANTHER" id="PTHR10270:SF161">
    <property type="entry name" value="SEX-DETERMINING REGION Y PROTEIN"/>
    <property type="match status" value="1"/>
</dbReference>
<sequence length="228" mass="25929">MLSVGTGYCMSEGSYATSFENLRLPSSAGSQGIHASNCRCAPCRAEARRKKDLGRIRRPMNAFMVWARKTRRELAAENPGMHNADLSKILGIKWKNMAAFEKQPFVDQAERIRAQHHRDFPNYKYRLSRRSDSESQKSSFNLSPTFHVTHTVFPLWNLNESSFIDCYLSAEDRSRLDAKEFLKYLGPSEVADPADPQPVISVEPLPKPQAFISYIDLSDKPVEENRSV</sequence>
<dbReference type="GO" id="GO:0000978">
    <property type="term" value="F:RNA polymerase II cis-regulatory region sequence-specific DNA binding"/>
    <property type="evidence" value="ECO:0007669"/>
    <property type="project" value="TreeGrafter"/>
</dbReference>
<evidence type="ECO:0000256" key="3">
    <source>
        <dbReference type="ARBA" id="ARBA00019052"/>
    </source>
</evidence>
<keyword evidence="9" id="KW-0804">Transcription</keyword>
<evidence type="ECO:0000256" key="6">
    <source>
        <dbReference type="ARBA" id="ARBA00022928"/>
    </source>
</evidence>
<dbReference type="SUPFAM" id="SSF47095">
    <property type="entry name" value="HMG-box"/>
    <property type="match status" value="1"/>
</dbReference>
<dbReference type="CDD" id="cd22004">
    <property type="entry name" value="HMG-box_SOX"/>
    <property type="match status" value="1"/>
</dbReference>
<evidence type="ECO:0000256" key="11">
    <source>
        <dbReference type="ARBA" id="ARBA00032498"/>
    </source>
</evidence>
<dbReference type="PANTHER" id="PTHR10270">
    <property type="entry name" value="SOX TRANSCRIPTION FACTOR"/>
    <property type="match status" value="1"/>
</dbReference>
<reference evidence="15 16" key="1">
    <citation type="journal article" date="2015" name="Genome Biol.">
        <title>Comparative genomics of Steinernema reveals deeply conserved gene regulatory networks.</title>
        <authorList>
            <person name="Dillman A.R."/>
            <person name="Macchietto M."/>
            <person name="Porter C.F."/>
            <person name="Rogers A."/>
            <person name="Williams B."/>
            <person name="Antoshechkin I."/>
            <person name="Lee M.M."/>
            <person name="Goodwin Z."/>
            <person name="Lu X."/>
            <person name="Lewis E.E."/>
            <person name="Goodrich-Blair H."/>
            <person name="Stock S.P."/>
            <person name="Adams B.J."/>
            <person name="Sternberg P.W."/>
            <person name="Mortazavi A."/>
        </authorList>
    </citation>
    <scope>NUCLEOTIDE SEQUENCE [LARGE SCALE GENOMIC DNA]</scope>
    <source>
        <strain evidence="15 16">ALL</strain>
    </source>
</reference>
<comment type="caution">
    <text evidence="15">The sequence shown here is derived from an EMBL/GenBank/DDBJ whole genome shotgun (WGS) entry which is preliminary data.</text>
</comment>
<evidence type="ECO:0000256" key="4">
    <source>
        <dbReference type="ARBA" id="ARBA00022782"/>
    </source>
</evidence>
<organism evidence="15 16">
    <name type="scientific">Steinernema carpocapsae</name>
    <name type="common">Entomopathogenic nematode</name>
    <dbReference type="NCBI Taxonomy" id="34508"/>
    <lineage>
        <taxon>Eukaryota</taxon>
        <taxon>Metazoa</taxon>
        <taxon>Ecdysozoa</taxon>
        <taxon>Nematoda</taxon>
        <taxon>Chromadorea</taxon>
        <taxon>Rhabditida</taxon>
        <taxon>Tylenchina</taxon>
        <taxon>Panagrolaimomorpha</taxon>
        <taxon>Strongyloidoidea</taxon>
        <taxon>Steinernematidae</taxon>
        <taxon>Steinernema</taxon>
    </lineage>
</organism>
<evidence type="ECO:0000256" key="7">
    <source>
        <dbReference type="ARBA" id="ARBA00023125"/>
    </source>
</evidence>
<evidence type="ECO:0000256" key="12">
    <source>
        <dbReference type="ARBA" id="ARBA00045821"/>
    </source>
</evidence>
<evidence type="ECO:0000313" key="15">
    <source>
        <dbReference type="EMBL" id="TKR92971.1"/>
    </source>
</evidence>
<dbReference type="STRING" id="34508.A0A4U5PA68"/>
<evidence type="ECO:0000256" key="8">
    <source>
        <dbReference type="ARBA" id="ARBA00023159"/>
    </source>
</evidence>
<evidence type="ECO:0000256" key="1">
    <source>
        <dbReference type="ARBA" id="ARBA00004324"/>
    </source>
</evidence>
<dbReference type="GO" id="GO:0016607">
    <property type="term" value="C:nuclear speck"/>
    <property type="evidence" value="ECO:0007669"/>
    <property type="project" value="UniProtKB-SubCell"/>
</dbReference>
<dbReference type="EMBL" id="AZBU02000002">
    <property type="protein sequence ID" value="TKR92971.1"/>
    <property type="molecule type" value="Genomic_DNA"/>
</dbReference>
<proteinExistence type="inferred from homology"/>
<protein>
    <recommendedName>
        <fullName evidence="3">Sex-determining region Y protein</fullName>
    </recommendedName>
    <alternativeName>
        <fullName evidence="11">Testis-determining factor</fullName>
    </alternativeName>
</protein>
<dbReference type="AlphaFoldDB" id="A0A4U5PA68"/>
<dbReference type="SMART" id="SM00398">
    <property type="entry name" value="HMG"/>
    <property type="match status" value="1"/>
</dbReference>
<evidence type="ECO:0000256" key="10">
    <source>
        <dbReference type="ARBA" id="ARBA00023242"/>
    </source>
</evidence>
<name>A0A4U5PA68_STECR</name>
<keyword evidence="5" id="KW-0112">Calmodulin-binding</keyword>
<dbReference type="InterPro" id="IPR009071">
    <property type="entry name" value="HMG_box_dom"/>
</dbReference>
<comment type="similarity">
    <text evidence="2">Belongs to the SRY family.</text>
</comment>
<evidence type="ECO:0000259" key="14">
    <source>
        <dbReference type="PROSITE" id="PS50118"/>
    </source>
</evidence>
<evidence type="ECO:0000256" key="9">
    <source>
        <dbReference type="ARBA" id="ARBA00023163"/>
    </source>
</evidence>
<feature type="domain" description="HMG box" evidence="14">
    <location>
        <begin position="56"/>
        <end position="124"/>
    </location>
</feature>
<dbReference type="InterPro" id="IPR050140">
    <property type="entry name" value="SRY-related_HMG-box_TF-like"/>
</dbReference>
<keyword evidence="10 13" id="KW-0539">Nucleus</keyword>
<dbReference type="GO" id="GO:0001228">
    <property type="term" value="F:DNA-binding transcription activator activity, RNA polymerase II-specific"/>
    <property type="evidence" value="ECO:0007669"/>
    <property type="project" value="TreeGrafter"/>
</dbReference>
<dbReference type="GO" id="GO:0005516">
    <property type="term" value="F:calmodulin binding"/>
    <property type="evidence" value="ECO:0007669"/>
    <property type="project" value="UniProtKB-KW"/>
</dbReference>
<keyword evidence="16" id="KW-1185">Reference proteome</keyword>
<dbReference type="GO" id="GO:0007548">
    <property type="term" value="P:sex differentiation"/>
    <property type="evidence" value="ECO:0007669"/>
    <property type="project" value="UniProtKB-KW"/>
</dbReference>
<feature type="DNA-binding region" description="HMG box" evidence="13">
    <location>
        <begin position="56"/>
        <end position="124"/>
    </location>
</feature>
<dbReference type="PROSITE" id="PS50118">
    <property type="entry name" value="HMG_BOX_2"/>
    <property type="match status" value="1"/>
</dbReference>
<dbReference type="Pfam" id="PF00505">
    <property type="entry name" value="HMG_box"/>
    <property type="match status" value="1"/>
</dbReference>
<comment type="function">
    <text evidence="12">Transcriptional regulator that controls a genetic switch in male development. It is necessary and sufficient for initiating male sex determination by directing the development of supporting cell precursors (pre-Sertoli cells) as Sertoli rather than granulosa cells. Involved in different aspects of gene regulation including promoter activation or repression. Binds to the DNA consensus sequence 5'-[AT]AACAA[AT]-3'. SRY HMG box recognizes DNA by partial intercalation in the minor groove and promotes DNA bending. Also involved in pre-mRNA splicing. In male adult brain involved in the maintenance of motor functions of dopaminergic neurons.</text>
</comment>
<dbReference type="Proteomes" id="UP000298663">
    <property type="component" value="Unassembled WGS sequence"/>
</dbReference>
<gene>
    <name evidence="15" type="ORF">L596_007515</name>
</gene>
<accession>A0A4U5PA68</accession>
<dbReference type="OrthoDB" id="6247875at2759"/>
<dbReference type="InterPro" id="IPR036910">
    <property type="entry name" value="HMG_box_dom_sf"/>
</dbReference>
<keyword evidence="4" id="KW-0221">Differentiation</keyword>
<reference evidence="15 16" key="2">
    <citation type="journal article" date="2019" name="G3 (Bethesda)">
        <title>Hybrid Assembly of the Genome of the Entomopathogenic Nematode Steinernema carpocapsae Identifies the X-Chromosome.</title>
        <authorList>
            <person name="Serra L."/>
            <person name="Macchietto M."/>
            <person name="Macias-Munoz A."/>
            <person name="McGill C.J."/>
            <person name="Rodriguez I.M."/>
            <person name="Rodriguez B."/>
            <person name="Murad R."/>
            <person name="Mortazavi A."/>
        </authorList>
    </citation>
    <scope>NUCLEOTIDE SEQUENCE [LARGE SCALE GENOMIC DNA]</scope>
    <source>
        <strain evidence="15 16">ALL</strain>
    </source>
</reference>
<dbReference type="GO" id="GO:0030182">
    <property type="term" value="P:neuron differentiation"/>
    <property type="evidence" value="ECO:0007669"/>
    <property type="project" value="UniProtKB-ARBA"/>
</dbReference>
<dbReference type="FunFam" id="1.10.30.10:FF:000002">
    <property type="entry name" value="transcription factor Sox-2"/>
    <property type="match status" value="1"/>
</dbReference>
<dbReference type="PRINTS" id="PR00886">
    <property type="entry name" value="HIGHMOBLTY12"/>
</dbReference>
<keyword evidence="7 13" id="KW-0238">DNA-binding</keyword>
<evidence type="ECO:0000256" key="13">
    <source>
        <dbReference type="PROSITE-ProRule" id="PRU00267"/>
    </source>
</evidence>